<feature type="coiled-coil region" evidence="1">
    <location>
        <begin position="250"/>
        <end position="277"/>
    </location>
</feature>
<accession>A0ABN8PYL6</accession>
<name>A0ABN8PYL6_9CNID</name>
<evidence type="ECO:0000256" key="1">
    <source>
        <dbReference type="SAM" id="Coils"/>
    </source>
</evidence>
<proteinExistence type="predicted"/>
<comment type="caution">
    <text evidence="2">The sequence shown here is derived from an EMBL/GenBank/DDBJ whole genome shotgun (WGS) entry which is preliminary data.</text>
</comment>
<keyword evidence="3" id="KW-1185">Reference proteome</keyword>
<dbReference type="Gene3D" id="1.20.120.2010">
    <property type="entry name" value="NAB conserved domain 2"/>
    <property type="match status" value="1"/>
</dbReference>
<organism evidence="2 3">
    <name type="scientific">Porites evermanni</name>
    <dbReference type="NCBI Taxonomy" id="104178"/>
    <lineage>
        <taxon>Eukaryota</taxon>
        <taxon>Metazoa</taxon>
        <taxon>Cnidaria</taxon>
        <taxon>Anthozoa</taxon>
        <taxon>Hexacorallia</taxon>
        <taxon>Scleractinia</taxon>
        <taxon>Fungiina</taxon>
        <taxon>Poritidae</taxon>
        <taxon>Porites</taxon>
    </lineage>
</organism>
<evidence type="ECO:0000313" key="3">
    <source>
        <dbReference type="Proteomes" id="UP001159427"/>
    </source>
</evidence>
<dbReference type="InterPro" id="IPR038398">
    <property type="entry name" value="NCD2_sf"/>
</dbReference>
<evidence type="ECO:0000313" key="2">
    <source>
        <dbReference type="EMBL" id="CAH3151397.1"/>
    </source>
</evidence>
<protein>
    <submittedName>
        <fullName evidence="2">Uncharacterized protein</fullName>
    </submittedName>
</protein>
<dbReference type="EMBL" id="CALNXI010001011">
    <property type="protein sequence ID" value="CAH3151397.1"/>
    <property type="molecule type" value="Genomic_DNA"/>
</dbReference>
<reference evidence="2 3" key="1">
    <citation type="submission" date="2022-05" db="EMBL/GenBank/DDBJ databases">
        <authorList>
            <consortium name="Genoscope - CEA"/>
            <person name="William W."/>
        </authorList>
    </citation>
    <scope>NUCLEOTIDE SEQUENCE [LARGE SCALE GENOMIC DNA]</scope>
</reference>
<gene>
    <name evidence="2" type="ORF">PEVE_00000430</name>
</gene>
<sequence length="408" mass="45247">MAERKVLVEFGESRKVLSLEEGNSMVKLIKDAFAIEGEILLQKFGKEWQEIIGLEGNAVVEDKAKLRVISKPSSHVSAVQPTICATSTTTVCSRSQSTLVISNGKIAIGPKVKVTGQSTKNSQQVISAAMIYGKGSSDKVLTPYQISVNEAAGKLALENPSLLDQRGILYEKDKEAVRGESCFVFKKGKSRSKSFEEVEPVPSKKQYTSDTFRKEHTAQLLEDIEGKQKQLKYKQLRQSKAQASKDWETCDRLQKEMATLRKEVFEAQKELKLLQRKEKKSKWYKKRQTKALVSQNQQKKMNPNQAPAVLGQENCTTIQPGSPSMVPVALGQASSSPHVPVASGQETLKATQPSNRPQVSVASEQGFVESPLRISDDFTDISALQGFTLESYIATMEKNMHCRTYPTL</sequence>
<dbReference type="Proteomes" id="UP001159427">
    <property type="component" value="Unassembled WGS sequence"/>
</dbReference>
<keyword evidence="1" id="KW-0175">Coiled coil</keyword>